<feature type="region of interest" description="Disordered" evidence="1">
    <location>
        <begin position="176"/>
        <end position="205"/>
    </location>
</feature>
<dbReference type="EMBL" id="JAHRHY010000018">
    <property type="protein sequence ID" value="KAG9062723.1"/>
    <property type="molecule type" value="Genomic_DNA"/>
</dbReference>
<dbReference type="AlphaFoldDB" id="A0A9P8BP38"/>
<dbReference type="Proteomes" id="UP000707451">
    <property type="component" value="Unassembled WGS sequence"/>
</dbReference>
<keyword evidence="4" id="KW-1185">Reference proteome</keyword>
<comment type="caution">
    <text evidence="3">The sequence shown here is derived from an EMBL/GenBank/DDBJ whole genome shotgun (WGS) entry which is preliminary data.</text>
</comment>
<keyword evidence="2" id="KW-1133">Transmembrane helix</keyword>
<dbReference type="InterPro" id="IPR025187">
    <property type="entry name" value="DUF4112"/>
</dbReference>
<dbReference type="PANTHER" id="PTHR35519">
    <property type="entry name" value="MEMBRANE PROTEINS"/>
    <property type="match status" value="1"/>
</dbReference>
<evidence type="ECO:0000256" key="1">
    <source>
        <dbReference type="SAM" id="MobiDB-lite"/>
    </source>
</evidence>
<accession>A0A9P8BP38</accession>
<name>A0A9P8BP38_9FUNG</name>
<reference evidence="3" key="1">
    <citation type="submission" date="2021-06" db="EMBL/GenBank/DDBJ databases">
        <title>Genome Sequence of Mortierella hyaline Strain SCG-10, a Cold-Adapted, Nitrate-Reducing Fungus Isolated from Soil in Minnesota, USA.</title>
        <authorList>
            <person name="Aldossari N."/>
        </authorList>
    </citation>
    <scope>NUCLEOTIDE SEQUENCE</scope>
    <source>
        <strain evidence="3">SCG-10</strain>
    </source>
</reference>
<dbReference type="Pfam" id="PF13430">
    <property type="entry name" value="DUF4112"/>
    <property type="match status" value="1"/>
</dbReference>
<protein>
    <recommendedName>
        <fullName evidence="5">DUF4112 domain-containing protein</fullName>
    </recommendedName>
</protein>
<dbReference type="OrthoDB" id="2103474at2759"/>
<evidence type="ECO:0000313" key="3">
    <source>
        <dbReference type="EMBL" id="KAG9062723.1"/>
    </source>
</evidence>
<keyword evidence="2" id="KW-0472">Membrane</keyword>
<organism evidence="3 4">
    <name type="scientific">Linnemannia hyalina</name>
    <dbReference type="NCBI Taxonomy" id="64524"/>
    <lineage>
        <taxon>Eukaryota</taxon>
        <taxon>Fungi</taxon>
        <taxon>Fungi incertae sedis</taxon>
        <taxon>Mucoromycota</taxon>
        <taxon>Mortierellomycotina</taxon>
        <taxon>Mortierellomycetes</taxon>
        <taxon>Mortierellales</taxon>
        <taxon>Mortierellaceae</taxon>
        <taxon>Linnemannia</taxon>
    </lineage>
</organism>
<sequence length="222" mass="24209">MATTQHQISHPAQVEPKGSKFKSFFTGGNKKKQIVLSARDAEILAQVKKRAKVLDTAINLGFAKIGLDPILGLIPVAGDGITLMIAMRLIHTAQKADIPKSLSHQMYFNVLIDFGMGLVPVVGDFADFLFKANRRNAKLFEDYLYERAAEQAAEAELQAAANLRHQQLHQQALANFNGVNGGPSAHQQQQQQQQPAKKGWFSRGGGKDTVIEMGSPAGHVVK</sequence>
<dbReference type="PANTHER" id="PTHR35519:SF2">
    <property type="entry name" value="PH DOMAIN PROTEIN"/>
    <property type="match status" value="1"/>
</dbReference>
<evidence type="ECO:0000313" key="4">
    <source>
        <dbReference type="Proteomes" id="UP000707451"/>
    </source>
</evidence>
<feature type="transmembrane region" description="Helical" evidence="2">
    <location>
        <begin position="110"/>
        <end position="130"/>
    </location>
</feature>
<feature type="transmembrane region" description="Helical" evidence="2">
    <location>
        <begin position="70"/>
        <end position="90"/>
    </location>
</feature>
<gene>
    <name evidence="3" type="ORF">KI688_005029</name>
</gene>
<keyword evidence="2" id="KW-0812">Transmembrane</keyword>
<proteinExistence type="predicted"/>
<evidence type="ECO:0008006" key="5">
    <source>
        <dbReference type="Google" id="ProtNLM"/>
    </source>
</evidence>
<evidence type="ECO:0000256" key="2">
    <source>
        <dbReference type="SAM" id="Phobius"/>
    </source>
</evidence>